<dbReference type="Proteomes" id="UP001060085">
    <property type="component" value="Linkage Group LG01"/>
</dbReference>
<reference evidence="2" key="1">
    <citation type="journal article" date="2023" name="Nat. Plants">
        <title>Single-cell RNA sequencing provides a high-resolution roadmap for understanding the multicellular compartmentation of specialized metabolism.</title>
        <authorList>
            <person name="Sun S."/>
            <person name="Shen X."/>
            <person name="Li Y."/>
            <person name="Li Y."/>
            <person name="Wang S."/>
            <person name="Li R."/>
            <person name="Zhang H."/>
            <person name="Shen G."/>
            <person name="Guo B."/>
            <person name="Wei J."/>
            <person name="Xu J."/>
            <person name="St-Pierre B."/>
            <person name="Chen S."/>
            <person name="Sun C."/>
        </authorList>
    </citation>
    <scope>NUCLEOTIDE SEQUENCE [LARGE SCALE GENOMIC DNA]</scope>
</reference>
<organism evidence="1 2">
    <name type="scientific">Catharanthus roseus</name>
    <name type="common">Madagascar periwinkle</name>
    <name type="synonym">Vinca rosea</name>
    <dbReference type="NCBI Taxonomy" id="4058"/>
    <lineage>
        <taxon>Eukaryota</taxon>
        <taxon>Viridiplantae</taxon>
        <taxon>Streptophyta</taxon>
        <taxon>Embryophyta</taxon>
        <taxon>Tracheophyta</taxon>
        <taxon>Spermatophyta</taxon>
        <taxon>Magnoliopsida</taxon>
        <taxon>eudicotyledons</taxon>
        <taxon>Gunneridae</taxon>
        <taxon>Pentapetalae</taxon>
        <taxon>asterids</taxon>
        <taxon>lamiids</taxon>
        <taxon>Gentianales</taxon>
        <taxon>Apocynaceae</taxon>
        <taxon>Rauvolfioideae</taxon>
        <taxon>Vinceae</taxon>
        <taxon>Catharanthinae</taxon>
        <taxon>Catharanthus</taxon>
    </lineage>
</organism>
<comment type="caution">
    <text evidence="1">The sequence shown here is derived from an EMBL/GenBank/DDBJ whole genome shotgun (WGS) entry which is preliminary data.</text>
</comment>
<protein>
    <submittedName>
        <fullName evidence="1">Uncharacterized protein</fullName>
    </submittedName>
</protein>
<keyword evidence="2" id="KW-1185">Reference proteome</keyword>
<evidence type="ECO:0000313" key="1">
    <source>
        <dbReference type="EMBL" id="KAI5682306.1"/>
    </source>
</evidence>
<evidence type="ECO:0000313" key="2">
    <source>
        <dbReference type="Proteomes" id="UP001060085"/>
    </source>
</evidence>
<dbReference type="EMBL" id="CM044701">
    <property type="protein sequence ID" value="KAI5682306.1"/>
    <property type="molecule type" value="Genomic_DNA"/>
</dbReference>
<sequence length="140" mass="15209">MNIDTVVASILPRSGGNQSLNSTSVELSPVPIEEQASVVTESRGANKEKALGKTKSDTRKEIKMGEETSGVQKDETESKPEAQVAEGKQAIEGTDTLETPRFDQTPAPQERTSTISPELFDHTLISFQTLYNTPQYLVIG</sequence>
<name>A0ACC0CBK4_CATRO</name>
<gene>
    <name evidence="1" type="ORF">M9H77_03534</name>
</gene>
<proteinExistence type="predicted"/>
<accession>A0ACC0CBK4</accession>